<dbReference type="AlphaFoldDB" id="A0A0A9EG33"/>
<proteinExistence type="predicted"/>
<name>A0A0A9EG33_ARUDO</name>
<dbReference type="EMBL" id="GBRH01198201">
    <property type="protein sequence ID" value="JAD99694.1"/>
    <property type="molecule type" value="Transcribed_RNA"/>
</dbReference>
<protein>
    <submittedName>
        <fullName evidence="1">Uncharacterized protein</fullName>
    </submittedName>
</protein>
<evidence type="ECO:0000313" key="1">
    <source>
        <dbReference type="EMBL" id="JAD99694.1"/>
    </source>
</evidence>
<reference evidence="1" key="2">
    <citation type="journal article" date="2015" name="Data Brief">
        <title>Shoot transcriptome of the giant reed, Arundo donax.</title>
        <authorList>
            <person name="Barrero R.A."/>
            <person name="Guerrero F.D."/>
            <person name="Moolhuijzen P."/>
            <person name="Goolsby J.A."/>
            <person name="Tidwell J."/>
            <person name="Bellgard S.E."/>
            <person name="Bellgard M.I."/>
        </authorList>
    </citation>
    <scope>NUCLEOTIDE SEQUENCE</scope>
    <source>
        <tissue evidence="1">Shoot tissue taken approximately 20 cm above the soil surface</tissue>
    </source>
</reference>
<organism evidence="1">
    <name type="scientific">Arundo donax</name>
    <name type="common">Giant reed</name>
    <name type="synonym">Donax arundinaceus</name>
    <dbReference type="NCBI Taxonomy" id="35708"/>
    <lineage>
        <taxon>Eukaryota</taxon>
        <taxon>Viridiplantae</taxon>
        <taxon>Streptophyta</taxon>
        <taxon>Embryophyta</taxon>
        <taxon>Tracheophyta</taxon>
        <taxon>Spermatophyta</taxon>
        <taxon>Magnoliopsida</taxon>
        <taxon>Liliopsida</taxon>
        <taxon>Poales</taxon>
        <taxon>Poaceae</taxon>
        <taxon>PACMAD clade</taxon>
        <taxon>Arundinoideae</taxon>
        <taxon>Arundineae</taxon>
        <taxon>Arundo</taxon>
    </lineage>
</organism>
<sequence>MKYRQLNHRCYNLQIYQKYHHHHQNQICHYIHLVKKQTSF</sequence>
<reference evidence="1" key="1">
    <citation type="submission" date="2014-09" db="EMBL/GenBank/DDBJ databases">
        <authorList>
            <person name="Magalhaes I.L.F."/>
            <person name="Oliveira U."/>
            <person name="Santos F.R."/>
            <person name="Vidigal T.H.D.A."/>
            <person name="Brescovit A.D."/>
            <person name="Santos A.J."/>
        </authorList>
    </citation>
    <scope>NUCLEOTIDE SEQUENCE</scope>
    <source>
        <tissue evidence="1">Shoot tissue taken approximately 20 cm above the soil surface</tissue>
    </source>
</reference>
<accession>A0A0A9EG33</accession>